<dbReference type="AlphaFoldDB" id="A0A176ZYC5"/>
<protein>
    <submittedName>
        <fullName evidence="1">Uncharacterized protein</fullName>
    </submittedName>
</protein>
<reference evidence="1" key="1">
    <citation type="submission" date="2016-03" db="EMBL/GenBank/DDBJ databases">
        <title>Updated assembly of Pseudogymnoascus destructans, the fungus causing white-nose syndrome of bats.</title>
        <authorList>
            <person name="Palmer J.M."/>
            <person name="Drees K.P."/>
            <person name="Foster J.T."/>
            <person name="Lindner D.L."/>
        </authorList>
    </citation>
    <scope>NUCLEOTIDE SEQUENCE [LARGE SCALE GENOMIC DNA]</scope>
    <source>
        <strain evidence="1">20631-21</strain>
    </source>
</reference>
<name>A0A176ZYC5_9PEZI</name>
<dbReference type="Proteomes" id="UP000077154">
    <property type="component" value="Unassembled WGS sequence"/>
</dbReference>
<dbReference type="GeneID" id="36291718"/>
<dbReference type="EMBL" id="KV441414">
    <property type="protein sequence ID" value="OAF54847.2"/>
    <property type="molecule type" value="Genomic_DNA"/>
</dbReference>
<gene>
    <name evidence="1" type="ORF">VC83_08678</name>
</gene>
<evidence type="ECO:0000313" key="1">
    <source>
        <dbReference type="EMBL" id="OAF54847.2"/>
    </source>
</evidence>
<dbReference type="OrthoDB" id="5595078at2759"/>
<sequence>MGGIFCCEGRWTMGDGRWTMDEERWTRDDGRRWTMDDGRWTMDDDGRWTMGDGRDEKEGELQDGLEQLEQLLDIDIALQTNI</sequence>
<proteinExistence type="predicted"/>
<accession>A0A176ZYC5</accession>
<dbReference type="RefSeq" id="XP_024320150.1">
    <property type="nucleotide sequence ID" value="XM_024472224.1"/>
</dbReference>
<organism evidence="1">
    <name type="scientific">Pseudogymnoascus destructans</name>
    <dbReference type="NCBI Taxonomy" id="655981"/>
    <lineage>
        <taxon>Eukaryota</taxon>
        <taxon>Fungi</taxon>
        <taxon>Dikarya</taxon>
        <taxon>Ascomycota</taxon>
        <taxon>Pezizomycotina</taxon>
        <taxon>Leotiomycetes</taxon>
        <taxon>Thelebolales</taxon>
        <taxon>Thelebolaceae</taxon>
        <taxon>Pseudogymnoascus</taxon>
    </lineage>
</organism>